<evidence type="ECO:0000256" key="1">
    <source>
        <dbReference type="ARBA" id="ARBA00004651"/>
    </source>
</evidence>
<evidence type="ECO:0000256" key="4">
    <source>
        <dbReference type="ARBA" id="ARBA00022475"/>
    </source>
</evidence>
<sequence length="250" mass="26628">MLPQDPMFYLVSIPAVLLYGVAKGGFGGAVAILAVPLMALVMPPAQAAAILLPILVVMDMVVVYSYRGQYDSRALRLLIPGALLGLLAGYLLADSVNDAMMRLLVGVVALVFGLQTLVGWLSSLGKEHNRWSATLIGALSGFTSFSIHAGGPPFAMYLLPKKLPPLIYAGSAGLFFAVVNIVKLPAYYALGQFSTENLSNSLVLVPIAPLGVLLGRKLVQISDPRVYYKIISFFLVIVGIKLILDGYGAF</sequence>
<evidence type="ECO:0000256" key="6">
    <source>
        <dbReference type="ARBA" id="ARBA00022989"/>
    </source>
</evidence>
<organism evidence="9 10">
    <name type="scientific">Congregibacter brevis</name>
    <dbReference type="NCBI Taxonomy" id="3081201"/>
    <lineage>
        <taxon>Bacteria</taxon>
        <taxon>Pseudomonadati</taxon>
        <taxon>Pseudomonadota</taxon>
        <taxon>Gammaproteobacteria</taxon>
        <taxon>Cellvibrionales</taxon>
        <taxon>Halieaceae</taxon>
        <taxon>Congregibacter</taxon>
    </lineage>
</organism>
<feature type="transmembrane region" description="Helical" evidence="8">
    <location>
        <begin position="47"/>
        <end position="67"/>
    </location>
</feature>
<name>A0ABZ0I986_9GAMM</name>
<dbReference type="InterPro" id="IPR052017">
    <property type="entry name" value="TSUP"/>
</dbReference>
<feature type="transmembrane region" description="Helical" evidence="8">
    <location>
        <begin position="226"/>
        <end position="244"/>
    </location>
</feature>
<feature type="transmembrane region" description="Helical" evidence="8">
    <location>
        <begin position="166"/>
        <end position="190"/>
    </location>
</feature>
<evidence type="ECO:0000256" key="2">
    <source>
        <dbReference type="ARBA" id="ARBA00009142"/>
    </source>
</evidence>
<keyword evidence="7 8" id="KW-0472">Membrane</keyword>
<dbReference type="EMBL" id="CP136865">
    <property type="protein sequence ID" value="WOJ96087.1"/>
    <property type="molecule type" value="Genomic_DNA"/>
</dbReference>
<evidence type="ECO:0000313" key="9">
    <source>
        <dbReference type="EMBL" id="WOJ96087.1"/>
    </source>
</evidence>
<comment type="similarity">
    <text evidence="2 8">Belongs to the 4-toluene sulfonate uptake permease (TSUP) (TC 2.A.102) family.</text>
</comment>
<evidence type="ECO:0000256" key="7">
    <source>
        <dbReference type="ARBA" id="ARBA00023136"/>
    </source>
</evidence>
<keyword evidence="5 8" id="KW-0812">Transmembrane</keyword>
<dbReference type="RefSeq" id="WP_407326777.1">
    <property type="nucleotide sequence ID" value="NZ_CP136865.1"/>
</dbReference>
<dbReference type="Pfam" id="PF01925">
    <property type="entry name" value="TauE"/>
    <property type="match status" value="1"/>
</dbReference>
<evidence type="ECO:0000256" key="8">
    <source>
        <dbReference type="RuleBase" id="RU363041"/>
    </source>
</evidence>
<gene>
    <name evidence="9" type="ORF">R0137_12655</name>
</gene>
<comment type="subcellular location">
    <subcellularLocation>
        <location evidence="1 8">Cell membrane</location>
        <topology evidence="1 8">Multi-pass membrane protein</topology>
    </subcellularLocation>
</comment>
<dbReference type="Proteomes" id="UP001626549">
    <property type="component" value="Chromosome"/>
</dbReference>
<reference evidence="9 10" key="1">
    <citation type="submission" date="2023-10" db="EMBL/GenBank/DDBJ databases">
        <title>Two novel species belonging to the OM43/NOR5 clade.</title>
        <authorList>
            <person name="Park M."/>
        </authorList>
    </citation>
    <scope>NUCLEOTIDE SEQUENCE [LARGE SCALE GENOMIC DNA]</scope>
    <source>
        <strain evidence="9 10">IMCC45268</strain>
    </source>
</reference>
<accession>A0ABZ0I986</accession>
<proteinExistence type="inferred from homology"/>
<evidence type="ECO:0000256" key="5">
    <source>
        <dbReference type="ARBA" id="ARBA00022692"/>
    </source>
</evidence>
<feature type="transmembrane region" description="Helical" evidence="8">
    <location>
        <begin position="74"/>
        <end position="93"/>
    </location>
</feature>
<keyword evidence="6 8" id="KW-1133">Transmembrane helix</keyword>
<keyword evidence="10" id="KW-1185">Reference proteome</keyword>
<evidence type="ECO:0000313" key="10">
    <source>
        <dbReference type="Proteomes" id="UP001626549"/>
    </source>
</evidence>
<dbReference type="InterPro" id="IPR002781">
    <property type="entry name" value="TM_pro_TauE-like"/>
</dbReference>
<keyword evidence="4 8" id="KW-1003">Cell membrane</keyword>
<protein>
    <recommendedName>
        <fullName evidence="8">Probable membrane transporter protein</fullName>
    </recommendedName>
</protein>
<keyword evidence="3" id="KW-0813">Transport</keyword>
<dbReference type="PANTHER" id="PTHR30269">
    <property type="entry name" value="TRANSMEMBRANE PROTEIN YFCA"/>
    <property type="match status" value="1"/>
</dbReference>
<feature type="transmembrane region" description="Helical" evidence="8">
    <location>
        <begin position="99"/>
        <end position="121"/>
    </location>
</feature>
<feature type="transmembrane region" description="Helical" evidence="8">
    <location>
        <begin position="7"/>
        <end position="35"/>
    </location>
</feature>
<evidence type="ECO:0000256" key="3">
    <source>
        <dbReference type="ARBA" id="ARBA00022448"/>
    </source>
</evidence>
<dbReference type="PANTHER" id="PTHR30269:SF37">
    <property type="entry name" value="MEMBRANE TRANSPORTER PROTEIN"/>
    <property type="match status" value="1"/>
</dbReference>
<feature type="transmembrane region" description="Helical" evidence="8">
    <location>
        <begin position="133"/>
        <end position="154"/>
    </location>
</feature>